<keyword evidence="2" id="KW-1185">Reference proteome</keyword>
<dbReference type="Gene3D" id="3.60.10.10">
    <property type="entry name" value="Endonuclease/exonuclease/phosphatase"/>
    <property type="match status" value="1"/>
</dbReference>
<accession>A0A7N2KV41</accession>
<dbReference type="PANTHER" id="PTHR33710">
    <property type="entry name" value="BNAC02G09200D PROTEIN"/>
    <property type="match status" value="1"/>
</dbReference>
<proteinExistence type="predicted"/>
<reference evidence="2" key="1">
    <citation type="journal article" date="2016" name="G3 (Bethesda)">
        <title>First Draft Assembly and Annotation of the Genome of a California Endemic Oak Quercus lobata Nee (Fagaceae).</title>
        <authorList>
            <person name="Sork V.L."/>
            <person name="Fitz-Gibbon S.T."/>
            <person name="Puiu D."/>
            <person name="Crepeau M."/>
            <person name="Gugger P.F."/>
            <person name="Sherman R."/>
            <person name="Stevens K."/>
            <person name="Langley C.H."/>
            <person name="Pellegrini M."/>
            <person name="Salzberg S.L."/>
        </authorList>
    </citation>
    <scope>NUCLEOTIDE SEQUENCE [LARGE SCALE GENOMIC DNA]</scope>
    <source>
        <strain evidence="2">cv. SW786</strain>
    </source>
</reference>
<dbReference type="SUPFAM" id="SSF56219">
    <property type="entry name" value="DNase I-like"/>
    <property type="match status" value="1"/>
</dbReference>
<sequence length="111" mass="13157">MPSTQPWRLTGLYGYSEEQLKPETWRLMRHLYNRSTLPWLCVGDYNEILVSKEKNGRHPRPLPPMLAFRNTLLACRLIDLGHHGYEYTWRNGREGEDFVEERLDRVRASLG</sequence>
<dbReference type="EnsemblPlants" id="QL02p032902:mrna">
    <property type="protein sequence ID" value="QL02p032902:mrna:CDS:1"/>
    <property type="gene ID" value="QL02p032902"/>
</dbReference>
<dbReference type="InterPro" id="IPR036691">
    <property type="entry name" value="Endo/exonu/phosph_ase_sf"/>
</dbReference>
<evidence type="ECO:0008006" key="3">
    <source>
        <dbReference type="Google" id="ProtNLM"/>
    </source>
</evidence>
<organism evidence="1 2">
    <name type="scientific">Quercus lobata</name>
    <name type="common">Valley oak</name>
    <dbReference type="NCBI Taxonomy" id="97700"/>
    <lineage>
        <taxon>Eukaryota</taxon>
        <taxon>Viridiplantae</taxon>
        <taxon>Streptophyta</taxon>
        <taxon>Embryophyta</taxon>
        <taxon>Tracheophyta</taxon>
        <taxon>Spermatophyta</taxon>
        <taxon>Magnoliopsida</taxon>
        <taxon>eudicotyledons</taxon>
        <taxon>Gunneridae</taxon>
        <taxon>Pentapetalae</taxon>
        <taxon>rosids</taxon>
        <taxon>fabids</taxon>
        <taxon>Fagales</taxon>
        <taxon>Fagaceae</taxon>
        <taxon>Quercus</taxon>
    </lineage>
</organism>
<dbReference type="PANTHER" id="PTHR33710:SF77">
    <property type="entry name" value="DNASE I-LIKE SUPERFAMILY PROTEIN"/>
    <property type="match status" value="1"/>
</dbReference>
<dbReference type="Proteomes" id="UP000594261">
    <property type="component" value="Chromosome 2"/>
</dbReference>
<evidence type="ECO:0000313" key="1">
    <source>
        <dbReference type="EnsemblPlants" id="QL02p032902:mrna:CDS:1"/>
    </source>
</evidence>
<evidence type="ECO:0000313" key="2">
    <source>
        <dbReference type="Proteomes" id="UP000594261"/>
    </source>
</evidence>
<reference evidence="1" key="2">
    <citation type="submission" date="2021-01" db="UniProtKB">
        <authorList>
            <consortium name="EnsemblPlants"/>
        </authorList>
    </citation>
    <scope>IDENTIFICATION</scope>
</reference>
<dbReference type="OMA" id="ANYEWKL"/>
<protein>
    <recommendedName>
        <fullName evidence="3">Exo_endo_phos domain-containing protein</fullName>
    </recommendedName>
</protein>
<name>A0A7N2KV41_QUELO</name>
<dbReference type="AlphaFoldDB" id="A0A7N2KV41"/>
<dbReference type="InParanoid" id="A0A7N2KV41"/>
<dbReference type="Gramene" id="QL02p032902:mrna">
    <property type="protein sequence ID" value="QL02p032902:mrna:CDS:1"/>
    <property type="gene ID" value="QL02p032902"/>
</dbReference>